<dbReference type="PRINTS" id="PR00344">
    <property type="entry name" value="BCTRLSENSOR"/>
</dbReference>
<reference evidence="9 10" key="1">
    <citation type="submission" date="2005-10" db="EMBL/GenBank/DDBJ databases">
        <title>Complete sequence of Geobacter metallireducens GS-15.</title>
        <authorList>
            <consortium name="US DOE Joint Genome Institute"/>
            <person name="Copeland A."/>
            <person name="Lucas S."/>
            <person name="Lapidus A."/>
            <person name="Barry K."/>
            <person name="Detter J.C."/>
            <person name="Glavina T."/>
            <person name="Hammon N."/>
            <person name="Israni S."/>
            <person name="Pitluck S."/>
            <person name="Di Bartolo G."/>
            <person name="Chain P."/>
            <person name="Schmutz J."/>
            <person name="Larimer F."/>
            <person name="Land M."/>
            <person name="Kyrpides N."/>
            <person name="Ivanova N."/>
            <person name="Richardson P."/>
        </authorList>
    </citation>
    <scope>NUCLEOTIDE SEQUENCE [LARGE SCALE GENOMIC DNA]</scope>
    <source>
        <strain evidence="10">ATCC 53774 / DSM 7210 / GS-15</strain>
    </source>
</reference>
<dbReference type="SMART" id="SM00388">
    <property type="entry name" value="HisKA"/>
    <property type="match status" value="1"/>
</dbReference>
<evidence type="ECO:0000256" key="4">
    <source>
        <dbReference type="ARBA" id="ARBA00023012"/>
    </source>
</evidence>
<keyword evidence="10" id="KW-1185">Reference proteome</keyword>
<dbReference type="AlphaFoldDB" id="Q39US8"/>
<dbReference type="GO" id="GO:0000155">
    <property type="term" value="F:phosphorelay sensor kinase activity"/>
    <property type="evidence" value="ECO:0007669"/>
    <property type="project" value="InterPro"/>
</dbReference>
<evidence type="ECO:0000259" key="7">
    <source>
        <dbReference type="PROSITE" id="PS50109"/>
    </source>
</evidence>
<keyword evidence="6" id="KW-0175">Coiled coil</keyword>
<dbReference type="eggNOG" id="COG0745">
    <property type="taxonomic scope" value="Bacteria"/>
</dbReference>
<dbReference type="EC" id="2.7.13.3" evidence="2"/>
<feature type="domain" description="Histidine kinase" evidence="7">
    <location>
        <begin position="95"/>
        <end position="318"/>
    </location>
</feature>
<dbReference type="SMART" id="SM00448">
    <property type="entry name" value="REC"/>
    <property type="match status" value="1"/>
</dbReference>
<dbReference type="CDD" id="cd00082">
    <property type="entry name" value="HisKA"/>
    <property type="match status" value="1"/>
</dbReference>
<dbReference type="CDD" id="cd16922">
    <property type="entry name" value="HATPase_EvgS-ArcB-TorS-like"/>
    <property type="match status" value="1"/>
</dbReference>
<dbReference type="FunFam" id="3.30.565.10:FF:000010">
    <property type="entry name" value="Sensor histidine kinase RcsC"/>
    <property type="match status" value="1"/>
</dbReference>
<dbReference type="Pfam" id="PF00512">
    <property type="entry name" value="HisKA"/>
    <property type="match status" value="1"/>
</dbReference>
<gene>
    <name evidence="9" type="ordered locus">Gmet_1765</name>
</gene>
<evidence type="ECO:0000256" key="5">
    <source>
        <dbReference type="PROSITE-ProRule" id="PRU00169"/>
    </source>
</evidence>
<dbReference type="KEGG" id="gme:Gmet_1765"/>
<accession>Q39US8</accession>
<keyword evidence="3 5" id="KW-0597">Phosphoprotein</keyword>
<sequence length="462" mass="50994">MSRLGVIIDLAICCHRHKEPAHPLQAKYSASRGTPTVTQTGTTAVTDADRIVELEHLLVELKAELAERKNIERDLKRAKVSAEAACHSKEDLLALVSHEIRSQIQMLTGAVELLRETPLDKKQTEYLNAFNHAGEFLLSLVNDLLDNSRLDAGRIHLDQIEFPFRELLERTAQLIAWQAGRKGLELEYHLSPDIPAQLVGDPKRLQQVILNLAGNAIKFTEQGKIIITVEPEASSLASQEMQLIFTIQDTGIGIPGDKLEEIFERYAQASPATFRTYGGTGLGLNIAKRLVGLMGGTIRVTSKEGKGTSFVFNARLGVTPPLLSSAVERRKSKSLPERSLRILLAEDAAEIRMLLGAFLGTTSHAVDMAHNGEEALKKFTSSNYDVIIMDIQMPVMDGLSATRKIREWERTHDRTPVPVVALTAGPERSDYLRAREAGCTTHLAKPIKKELLLNTISAVVLQ</sequence>
<dbReference type="PROSITE" id="PS50110">
    <property type="entry name" value="RESPONSE_REGULATORY"/>
    <property type="match status" value="1"/>
</dbReference>
<dbReference type="InterPro" id="IPR036097">
    <property type="entry name" value="HisK_dim/P_sf"/>
</dbReference>
<comment type="catalytic activity">
    <reaction evidence="1">
        <text>ATP + protein L-histidine = ADP + protein N-phospho-L-histidine.</text>
        <dbReference type="EC" id="2.7.13.3"/>
    </reaction>
</comment>
<feature type="coiled-coil region" evidence="6">
    <location>
        <begin position="51"/>
        <end position="81"/>
    </location>
</feature>
<dbReference type="CDD" id="cd17546">
    <property type="entry name" value="REC_hyHK_CKI1_RcsC-like"/>
    <property type="match status" value="1"/>
</dbReference>
<dbReference type="Gene3D" id="3.30.565.10">
    <property type="entry name" value="Histidine kinase-like ATPase, C-terminal domain"/>
    <property type="match status" value="1"/>
</dbReference>
<evidence type="ECO:0000313" key="9">
    <source>
        <dbReference type="EMBL" id="ABB31996.1"/>
    </source>
</evidence>
<dbReference type="SMART" id="SM00387">
    <property type="entry name" value="HATPase_c"/>
    <property type="match status" value="1"/>
</dbReference>
<dbReference type="EMBL" id="CP000148">
    <property type="protein sequence ID" value="ABB31996.1"/>
    <property type="molecule type" value="Genomic_DNA"/>
</dbReference>
<dbReference type="SUPFAM" id="SSF52172">
    <property type="entry name" value="CheY-like"/>
    <property type="match status" value="1"/>
</dbReference>
<feature type="modified residue" description="4-aspartylphosphate" evidence="5">
    <location>
        <position position="390"/>
    </location>
</feature>
<dbReference type="InterPro" id="IPR003661">
    <property type="entry name" value="HisK_dim/P_dom"/>
</dbReference>
<evidence type="ECO:0000256" key="2">
    <source>
        <dbReference type="ARBA" id="ARBA00012438"/>
    </source>
</evidence>
<dbReference type="Gene3D" id="3.40.50.2300">
    <property type="match status" value="1"/>
</dbReference>
<dbReference type="SUPFAM" id="SSF47384">
    <property type="entry name" value="Homodimeric domain of signal transducing histidine kinase"/>
    <property type="match status" value="1"/>
</dbReference>
<dbReference type="PANTHER" id="PTHR45339">
    <property type="entry name" value="HYBRID SIGNAL TRANSDUCTION HISTIDINE KINASE J"/>
    <property type="match status" value="1"/>
</dbReference>
<dbReference type="InterPro" id="IPR005467">
    <property type="entry name" value="His_kinase_dom"/>
</dbReference>
<keyword evidence="9" id="KW-0808">Transferase</keyword>
<feature type="domain" description="Response regulatory" evidence="8">
    <location>
        <begin position="341"/>
        <end position="460"/>
    </location>
</feature>
<dbReference type="Gene3D" id="1.10.287.130">
    <property type="match status" value="1"/>
</dbReference>
<reference evidence="9 10" key="2">
    <citation type="journal article" date="2009" name="BMC Microbiol.">
        <title>The genome sequence of Geobacter metallireducens: features of metabolism, physiology and regulation common and dissimilar to Geobacter sulfurreducens.</title>
        <authorList>
            <person name="Aklujkar M."/>
            <person name="Krushkal J."/>
            <person name="DiBartolo G."/>
            <person name="Lapidus A."/>
            <person name="Land M.L."/>
            <person name="Lovley D.R."/>
        </authorList>
    </citation>
    <scope>NUCLEOTIDE SEQUENCE [LARGE SCALE GENOMIC DNA]</scope>
    <source>
        <strain evidence="10">ATCC 53774 / DSM 7210 / GS-15</strain>
    </source>
</reference>
<dbReference type="STRING" id="269799.Gmet_1765"/>
<dbReference type="InterPro" id="IPR011006">
    <property type="entry name" value="CheY-like_superfamily"/>
</dbReference>
<dbReference type="eggNOG" id="COG2205">
    <property type="taxonomic scope" value="Bacteria"/>
</dbReference>
<dbReference type="InterPro" id="IPR004358">
    <property type="entry name" value="Sig_transdc_His_kin-like_C"/>
</dbReference>
<proteinExistence type="predicted"/>
<keyword evidence="4" id="KW-0902">Two-component regulatory system</keyword>
<organism evidence="9 10">
    <name type="scientific">Geobacter metallireducens (strain ATCC 53774 / DSM 7210 / GS-15)</name>
    <dbReference type="NCBI Taxonomy" id="269799"/>
    <lineage>
        <taxon>Bacteria</taxon>
        <taxon>Pseudomonadati</taxon>
        <taxon>Thermodesulfobacteriota</taxon>
        <taxon>Desulfuromonadia</taxon>
        <taxon>Geobacterales</taxon>
        <taxon>Geobacteraceae</taxon>
        <taxon>Geobacter</taxon>
    </lineage>
</organism>
<dbReference type="HOGENOM" id="CLU_000445_114_15_7"/>
<evidence type="ECO:0000313" key="10">
    <source>
        <dbReference type="Proteomes" id="UP000007073"/>
    </source>
</evidence>
<dbReference type="Proteomes" id="UP000007073">
    <property type="component" value="Chromosome"/>
</dbReference>
<dbReference type="PROSITE" id="PS50109">
    <property type="entry name" value="HIS_KIN"/>
    <property type="match status" value="1"/>
</dbReference>
<dbReference type="Pfam" id="PF02518">
    <property type="entry name" value="HATPase_c"/>
    <property type="match status" value="1"/>
</dbReference>
<evidence type="ECO:0000259" key="8">
    <source>
        <dbReference type="PROSITE" id="PS50110"/>
    </source>
</evidence>
<dbReference type="InterPro" id="IPR003594">
    <property type="entry name" value="HATPase_dom"/>
</dbReference>
<dbReference type="PANTHER" id="PTHR45339:SF1">
    <property type="entry name" value="HYBRID SIGNAL TRANSDUCTION HISTIDINE KINASE J"/>
    <property type="match status" value="1"/>
</dbReference>
<name>Q39US8_GEOMG</name>
<keyword evidence="9" id="KW-0418">Kinase</keyword>
<evidence type="ECO:0000256" key="6">
    <source>
        <dbReference type="SAM" id="Coils"/>
    </source>
</evidence>
<evidence type="ECO:0000256" key="3">
    <source>
        <dbReference type="ARBA" id="ARBA00022553"/>
    </source>
</evidence>
<dbReference type="InterPro" id="IPR001789">
    <property type="entry name" value="Sig_transdc_resp-reg_receiver"/>
</dbReference>
<dbReference type="SUPFAM" id="SSF55874">
    <property type="entry name" value="ATPase domain of HSP90 chaperone/DNA topoisomerase II/histidine kinase"/>
    <property type="match status" value="1"/>
</dbReference>
<dbReference type="InterPro" id="IPR036890">
    <property type="entry name" value="HATPase_C_sf"/>
</dbReference>
<evidence type="ECO:0000256" key="1">
    <source>
        <dbReference type="ARBA" id="ARBA00000085"/>
    </source>
</evidence>
<protein>
    <recommendedName>
        <fullName evidence="2">histidine kinase</fullName>
        <ecNumber evidence="2">2.7.13.3</ecNumber>
    </recommendedName>
</protein>
<dbReference type="Pfam" id="PF00072">
    <property type="entry name" value="Response_reg"/>
    <property type="match status" value="1"/>
</dbReference>